<dbReference type="Pfam" id="PF16328">
    <property type="entry name" value="DUF4961"/>
    <property type="match status" value="1"/>
</dbReference>
<gene>
    <name evidence="1" type="ORF">SDC9_171697</name>
</gene>
<reference evidence="1" key="1">
    <citation type="submission" date="2019-08" db="EMBL/GenBank/DDBJ databases">
        <authorList>
            <person name="Kucharzyk K."/>
            <person name="Murdoch R.W."/>
            <person name="Higgins S."/>
            <person name="Loffler F."/>
        </authorList>
    </citation>
    <scope>NUCLEOTIDE SEQUENCE</scope>
</reference>
<comment type="caution">
    <text evidence="1">The sequence shown here is derived from an EMBL/GenBank/DDBJ whole genome shotgun (WGS) entry which is preliminary data.</text>
</comment>
<organism evidence="1">
    <name type="scientific">bioreactor metagenome</name>
    <dbReference type="NCBI Taxonomy" id="1076179"/>
    <lineage>
        <taxon>unclassified sequences</taxon>
        <taxon>metagenomes</taxon>
        <taxon>ecological metagenomes</taxon>
    </lineage>
</organism>
<sequence length="187" mass="20829">MGTVNIKLHTGSRAVKFYVGYTFCGEAFGFNGEKYPDEDVVEAKLLEVTGGDDPQMDFTADPALSFVPATFGFGDIFSIRYNEPNYIAEGGLKGGEVHLYAKVQYREGGVEKEKIVDEISDKTLMESLGNLGAVTSFQKYIYPREFFDLSKDADILGIQVHFTNKDKSVVILDNETEDNFVIEETCE</sequence>
<dbReference type="InterPro" id="IPR032522">
    <property type="entry name" value="DUF4961"/>
</dbReference>
<dbReference type="AlphaFoldDB" id="A0A645GBN0"/>
<protein>
    <submittedName>
        <fullName evidence="1">Uncharacterized protein</fullName>
    </submittedName>
</protein>
<name>A0A645GBN0_9ZZZZ</name>
<evidence type="ECO:0000313" key="1">
    <source>
        <dbReference type="EMBL" id="MPN24301.1"/>
    </source>
</evidence>
<dbReference type="EMBL" id="VSSQ01073112">
    <property type="protein sequence ID" value="MPN24301.1"/>
    <property type="molecule type" value="Genomic_DNA"/>
</dbReference>
<accession>A0A645GBN0</accession>
<proteinExistence type="predicted"/>